<gene>
    <name evidence="5" type="ORF">NP493_878g00006</name>
</gene>
<evidence type="ECO:0000256" key="2">
    <source>
        <dbReference type="ARBA" id="ARBA00022679"/>
    </source>
</evidence>
<name>A0AAD9KLK6_RIDPI</name>
<dbReference type="GO" id="GO:0006641">
    <property type="term" value="P:triglyceride metabolic process"/>
    <property type="evidence" value="ECO:0007669"/>
    <property type="project" value="TreeGrafter"/>
</dbReference>
<evidence type="ECO:0000256" key="1">
    <source>
        <dbReference type="ARBA" id="ARBA00009156"/>
    </source>
</evidence>
<sequence>MLSATRKGGGDEFGQVESLVMSLDVGTTTVRAVVYDSKARVCGSSRKQIFNKSSWLLYLATRSTRFLAASVLRFMNSQLRAEAEAGDVMFGTLDTWLLWKLTGEQVFATDYSCASSTAMYDLFQVADQQGSMFGLYPLIGWKIGPEVVYVAEGNGGDCGQMIEWAKSLDSDGVSFVSAFSGLQAPVTDDKAATLLIGLTRSTSKSHVVRAILESLAFRLKFLFDTMCKESPVSLSKLLRCDGGVSHNDFVMQLFCDLTDRQLERSADVDTTSLGVAFLAGLQAGVWSDMAQLTKLRGSFKSFIPCQATREHYEGMIMNWQRAVKRCRSWYI</sequence>
<feature type="domain" description="Carbohydrate kinase FGGY C-terminal" evidence="4">
    <location>
        <begin position="156"/>
        <end position="282"/>
    </location>
</feature>
<comment type="caution">
    <text evidence="5">The sequence shown here is derived from an EMBL/GenBank/DDBJ whole genome shotgun (WGS) entry which is preliminary data.</text>
</comment>
<dbReference type="InterPro" id="IPR018485">
    <property type="entry name" value="FGGY_C"/>
</dbReference>
<evidence type="ECO:0000259" key="4">
    <source>
        <dbReference type="Pfam" id="PF02782"/>
    </source>
</evidence>
<dbReference type="GO" id="GO:0016301">
    <property type="term" value="F:kinase activity"/>
    <property type="evidence" value="ECO:0007669"/>
    <property type="project" value="UniProtKB-KW"/>
</dbReference>
<keyword evidence="2" id="KW-0808">Transferase</keyword>
<dbReference type="PANTHER" id="PTHR10196">
    <property type="entry name" value="SUGAR KINASE"/>
    <property type="match status" value="1"/>
</dbReference>
<dbReference type="GO" id="GO:0006071">
    <property type="term" value="P:glycerol metabolic process"/>
    <property type="evidence" value="ECO:0007669"/>
    <property type="project" value="TreeGrafter"/>
</dbReference>
<dbReference type="EMBL" id="JAODUO010000877">
    <property type="protein sequence ID" value="KAK2173417.1"/>
    <property type="molecule type" value="Genomic_DNA"/>
</dbReference>
<keyword evidence="6" id="KW-1185">Reference proteome</keyword>
<dbReference type="PANTHER" id="PTHR10196:SF68">
    <property type="entry name" value="GLYCEROL KINASE 5-RELATED"/>
    <property type="match status" value="1"/>
</dbReference>
<dbReference type="Pfam" id="PF02782">
    <property type="entry name" value="FGGY_C"/>
    <property type="match status" value="1"/>
</dbReference>
<dbReference type="Proteomes" id="UP001209878">
    <property type="component" value="Unassembled WGS sequence"/>
</dbReference>
<organism evidence="5 6">
    <name type="scientific">Ridgeia piscesae</name>
    <name type="common">Tubeworm</name>
    <dbReference type="NCBI Taxonomy" id="27915"/>
    <lineage>
        <taxon>Eukaryota</taxon>
        <taxon>Metazoa</taxon>
        <taxon>Spiralia</taxon>
        <taxon>Lophotrochozoa</taxon>
        <taxon>Annelida</taxon>
        <taxon>Polychaeta</taxon>
        <taxon>Sedentaria</taxon>
        <taxon>Canalipalpata</taxon>
        <taxon>Sabellida</taxon>
        <taxon>Siboglinidae</taxon>
        <taxon>Ridgeia</taxon>
    </lineage>
</organism>
<dbReference type="SUPFAM" id="SSF53067">
    <property type="entry name" value="Actin-like ATPase domain"/>
    <property type="match status" value="2"/>
</dbReference>
<reference evidence="5" key="1">
    <citation type="journal article" date="2023" name="Mol. Biol. Evol.">
        <title>Third-Generation Sequencing Reveals the Adaptive Role of the Epigenome in Three Deep-Sea Polychaetes.</title>
        <authorList>
            <person name="Perez M."/>
            <person name="Aroh O."/>
            <person name="Sun Y."/>
            <person name="Lan Y."/>
            <person name="Juniper S.K."/>
            <person name="Young C.R."/>
            <person name="Angers B."/>
            <person name="Qian P.Y."/>
        </authorList>
    </citation>
    <scope>NUCLEOTIDE SEQUENCE</scope>
    <source>
        <strain evidence="5">R07B-5</strain>
    </source>
</reference>
<evidence type="ECO:0000313" key="5">
    <source>
        <dbReference type="EMBL" id="KAK2173417.1"/>
    </source>
</evidence>
<evidence type="ECO:0000256" key="3">
    <source>
        <dbReference type="ARBA" id="ARBA00022777"/>
    </source>
</evidence>
<evidence type="ECO:0000313" key="6">
    <source>
        <dbReference type="Proteomes" id="UP001209878"/>
    </source>
</evidence>
<dbReference type="GO" id="GO:0005739">
    <property type="term" value="C:mitochondrion"/>
    <property type="evidence" value="ECO:0007669"/>
    <property type="project" value="TreeGrafter"/>
</dbReference>
<keyword evidence="3" id="KW-0418">Kinase</keyword>
<dbReference type="GO" id="GO:0046167">
    <property type="term" value="P:glycerol-3-phosphate biosynthetic process"/>
    <property type="evidence" value="ECO:0007669"/>
    <property type="project" value="TreeGrafter"/>
</dbReference>
<dbReference type="InterPro" id="IPR043129">
    <property type="entry name" value="ATPase_NBD"/>
</dbReference>
<dbReference type="AlphaFoldDB" id="A0AAD9KLK6"/>
<proteinExistence type="inferred from homology"/>
<comment type="similarity">
    <text evidence="1">Belongs to the FGGY kinase family.</text>
</comment>
<protein>
    <recommendedName>
        <fullName evidence="4">Carbohydrate kinase FGGY C-terminal domain-containing protein</fullName>
    </recommendedName>
</protein>
<accession>A0AAD9KLK6</accession>
<dbReference type="Gene3D" id="3.30.420.40">
    <property type="match status" value="2"/>
</dbReference>